<evidence type="ECO:0000256" key="3">
    <source>
        <dbReference type="ARBA" id="ARBA00022612"/>
    </source>
</evidence>
<comment type="function">
    <text evidence="1">The aspartyl protease (PR) mediates the proteolytic cleavages of the Gag and Gag-Pol polyproteins after assembly of the VLP.</text>
</comment>
<dbReference type="GO" id="GO:0004519">
    <property type="term" value="F:endonuclease activity"/>
    <property type="evidence" value="ECO:0007669"/>
    <property type="project" value="UniProtKB-KW"/>
</dbReference>
<dbReference type="GO" id="GO:0006508">
    <property type="term" value="P:proteolysis"/>
    <property type="evidence" value="ECO:0007669"/>
    <property type="project" value="UniProtKB-KW"/>
</dbReference>
<keyword evidence="11" id="KW-0067">ATP-binding</keyword>
<keyword evidence="6" id="KW-0540">Nuclease</keyword>
<dbReference type="AlphaFoldDB" id="A0A0L6VB07"/>
<feature type="domain" description="Integrase catalytic" evidence="22">
    <location>
        <begin position="467"/>
        <end position="636"/>
    </location>
</feature>
<keyword evidence="8" id="KW-0547">Nucleotide-binding</keyword>
<evidence type="ECO:0000256" key="13">
    <source>
        <dbReference type="ARBA" id="ARBA00022884"/>
    </source>
</evidence>
<accession>A0A0L6VB07</accession>
<dbReference type="Pfam" id="PF14223">
    <property type="entry name" value="Retrotran_gag_2"/>
    <property type="match status" value="1"/>
</dbReference>
<dbReference type="GO" id="GO:0008233">
    <property type="term" value="F:peptidase activity"/>
    <property type="evidence" value="ECO:0007669"/>
    <property type="project" value="UniProtKB-KW"/>
</dbReference>
<dbReference type="GO" id="GO:0006310">
    <property type="term" value="P:DNA recombination"/>
    <property type="evidence" value="ECO:0007669"/>
    <property type="project" value="UniProtKB-KW"/>
</dbReference>
<feature type="compositionally biased region" description="Polar residues" evidence="21">
    <location>
        <begin position="1"/>
        <end position="14"/>
    </location>
</feature>
<keyword evidence="9" id="KW-0255">Endonuclease</keyword>
<dbReference type="Proteomes" id="UP000037035">
    <property type="component" value="Unassembled WGS sequence"/>
</dbReference>
<keyword evidence="4" id="KW-0645">Protease</keyword>
<evidence type="ECO:0000313" key="24">
    <source>
        <dbReference type="Proteomes" id="UP000037035"/>
    </source>
</evidence>
<keyword evidence="5" id="KW-0548">Nucleotidyltransferase</keyword>
<dbReference type="PROSITE" id="PS50994">
    <property type="entry name" value="INTEGRASE"/>
    <property type="match status" value="1"/>
</dbReference>
<keyword evidence="7" id="KW-0479">Metal-binding</keyword>
<evidence type="ECO:0000256" key="11">
    <source>
        <dbReference type="ARBA" id="ARBA00022840"/>
    </source>
</evidence>
<dbReference type="VEuPathDB" id="FungiDB:VP01_204g4"/>
<keyword evidence="16" id="KW-0808">Transferase</keyword>
<evidence type="ECO:0000256" key="19">
    <source>
        <dbReference type="ARBA" id="ARBA00048173"/>
    </source>
</evidence>
<evidence type="ECO:0000256" key="4">
    <source>
        <dbReference type="ARBA" id="ARBA00022670"/>
    </source>
</evidence>
<comment type="catalytic activity">
    <reaction evidence="20">
        <text>DNA(n) + a 2'-deoxyribonucleoside 5'-triphosphate = DNA(n+1) + diphosphate</text>
        <dbReference type="Rhea" id="RHEA:22508"/>
        <dbReference type="Rhea" id="RHEA-COMP:17339"/>
        <dbReference type="Rhea" id="RHEA-COMP:17340"/>
        <dbReference type="ChEBI" id="CHEBI:33019"/>
        <dbReference type="ChEBI" id="CHEBI:61560"/>
        <dbReference type="ChEBI" id="CHEBI:173112"/>
        <dbReference type="EC" id="2.7.7.7"/>
    </reaction>
</comment>
<keyword evidence="10" id="KW-0378">Hydrolase</keyword>
<proteinExistence type="predicted"/>
<evidence type="ECO:0000256" key="2">
    <source>
        <dbReference type="ARBA" id="ARBA00022578"/>
    </source>
</evidence>
<evidence type="ECO:0000256" key="1">
    <source>
        <dbReference type="ARBA" id="ARBA00002180"/>
    </source>
</evidence>
<evidence type="ECO:0000256" key="20">
    <source>
        <dbReference type="ARBA" id="ARBA00049244"/>
    </source>
</evidence>
<evidence type="ECO:0000256" key="6">
    <source>
        <dbReference type="ARBA" id="ARBA00022722"/>
    </source>
</evidence>
<evidence type="ECO:0000256" key="16">
    <source>
        <dbReference type="ARBA" id="ARBA00022932"/>
    </source>
</evidence>
<dbReference type="InterPro" id="IPR054722">
    <property type="entry name" value="PolX-like_BBD"/>
</dbReference>
<feature type="non-terminal residue" evidence="23">
    <location>
        <position position="1"/>
    </location>
</feature>
<sequence>SNATGTKPSTQSSDQEPDHHSLMANDHSQTTAATNMDKINSTILKTAIEAIPLLTLDNYTLWKNRVENMLDLQELLTPLTSPTGTLSASEDVQLRTILTSKLESSIHANVITHENEKSSKKIWKSISDYFASSQASNRARVFNAILHIQFNPNEVQDFITQVKTSISRLHEVGITLPKDIIAYLILNKLPPSMSNISQQITHSEKEITPELVLDHLRLYMNDQQFLASNSSTKTVPTSLLTDESRKCKKGWHNPNAAHPKTTCWFLYPHLRPVENSGEASVSSFHSTVSKLTANFILDSGSSLHMVSNIDLFIAIDLKKQGVVRTSSGQDSLEIKGIGTIELSNEFGNLILSRVLYVPNLVINLLSVRCLVLDNFNVTFLKNSFSVSRNDHTVMTGRYEGNLPCLNFRCHEERSHLSASELLHKSLGHVSYHRIRKKLGIPLRNTGSCEACALSKITRASFKSKHRKASRPFEELHLDLIGPISPTSRQGDRYILTIVDSHSRFCSAIPITSKSDVFETLTTIIDFEAKRLGYYPSTIHSDRGGEFINSSMDAYCKEHLIKIRTSDPYTPQQNGLAERHNRTIVESLRTILTDSKLNKKYWSDVVKSPYEIFRGRSLPIEFFHPVGNPVSFLIQPTKSGSKLYPKGSKGWLIGYNEELLSYRILTEDGSIVDTKNVQFLDFLPKKDTPSDDDEYFEIVDERILESMPTPIEKDNGEVTRGENQIEVKEESNESSEPDQLEVMSVISDESNDEIADLLVPSTSGRVLRERTAKIKPSCKFKRLCQMDEGC</sequence>
<evidence type="ECO:0000256" key="10">
    <source>
        <dbReference type="ARBA" id="ARBA00022801"/>
    </source>
</evidence>
<dbReference type="GO" id="GO:0046872">
    <property type="term" value="F:metal ion binding"/>
    <property type="evidence" value="ECO:0007669"/>
    <property type="project" value="UniProtKB-KW"/>
</dbReference>
<dbReference type="EMBL" id="LAVV01006893">
    <property type="protein sequence ID" value="KNZ57879.1"/>
    <property type="molecule type" value="Genomic_DNA"/>
</dbReference>
<dbReference type="Pfam" id="PF22936">
    <property type="entry name" value="Pol_BBD"/>
    <property type="match status" value="1"/>
</dbReference>
<dbReference type="GO" id="GO:0005524">
    <property type="term" value="F:ATP binding"/>
    <property type="evidence" value="ECO:0007669"/>
    <property type="project" value="UniProtKB-KW"/>
</dbReference>
<evidence type="ECO:0000256" key="12">
    <source>
        <dbReference type="ARBA" id="ARBA00022842"/>
    </source>
</evidence>
<dbReference type="SUPFAM" id="SSF53098">
    <property type="entry name" value="Ribonuclease H-like"/>
    <property type="match status" value="1"/>
</dbReference>
<evidence type="ECO:0000256" key="7">
    <source>
        <dbReference type="ARBA" id="ARBA00022723"/>
    </source>
</evidence>
<dbReference type="GO" id="GO:0003887">
    <property type="term" value="F:DNA-directed DNA polymerase activity"/>
    <property type="evidence" value="ECO:0007669"/>
    <property type="project" value="UniProtKB-KW"/>
</dbReference>
<dbReference type="Gene3D" id="3.30.420.10">
    <property type="entry name" value="Ribonuclease H-like superfamily/Ribonuclease H"/>
    <property type="match status" value="1"/>
</dbReference>
<dbReference type="OrthoDB" id="413361at2759"/>
<feature type="region of interest" description="Disordered" evidence="21">
    <location>
        <begin position="1"/>
        <end position="22"/>
    </location>
</feature>
<dbReference type="GO" id="GO:0005634">
    <property type="term" value="C:nucleus"/>
    <property type="evidence" value="ECO:0007669"/>
    <property type="project" value="UniProtKB-ARBA"/>
</dbReference>
<evidence type="ECO:0000256" key="18">
    <source>
        <dbReference type="ARBA" id="ARBA00023172"/>
    </source>
</evidence>
<keyword evidence="13" id="KW-0694">RNA-binding</keyword>
<reference evidence="23 24" key="1">
    <citation type="submission" date="2015-08" db="EMBL/GenBank/DDBJ databases">
        <title>Next Generation Sequencing and Analysis of the Genome of Puccinia sorghi L Schw, the Causal Agent of Maize Common Rust.</title>
        <authorList>
            <person name="Rochi L."/>
            <person name="Burguener G."/>
            <person name="Darino M."/>
            <person name="Turjanski A."/>
            <person name="Kreff E."/>
            <person name="Dieguez M.J."/>
            <person name="Sacco F."/>
        </authorList>
    </citation>
    <scope>NUCLEOTIDE SEQUENCE [LARGE SCALE GENOMIC DNA]</scope>
    <source>
        <strain evidence="23 24">RO10H11247</strain>
    </source>
</reference>
<keyword evidence="16" id="KW-0239">DNA-directed DNA polymerase</keyword>
<evidence type="ECO:0000256" key="8">
    <source>
        <dbReference type="ARBA" id="ARBA00022741"/>
    </source>
</evidence>
<comment type="catalytic activity">
    <reaction evidence="19">
        <text>DNA(n) + a 2'-deoxyribonucleoside 5'-triphosphate = DNA(n+1) + diphosphate</text>
        <dbReference type="Rhea" id="RHEA:22508"/>
        <dbReference type="Rhea" id="RHEA-COMP:17339"/>
        <dbReference type="Rhea" id="RHEA-COMP:17340"/>
        <dbReference type="ChEBI" id="CHEBI:33019"/>
        <dbReference type="ChEBI" id="CHEBI:61560"/>
        <dbReference type="ChEBI" id="CHEBI:173112"/>
        <dbReference type="EC" id="2.7.7.49"/>
    </reaction>
</comment>
<feature type="compositionally biased region" description="Basic and acidic residues" evidence="21">
    <location>
        <begin position="710"/>
        <end position="730"/>
    </location>
</feature>
<dbReference type="GO" id="GO:0015074">
    <property type="term" value="P:DNA integration"/>
    <property type="evidence" value="ECO:0007669"/>
    <property type="project" value="UniProtKB-KW"/>
</dbReference>
<dbReference type="InterPro" id="IPR001584">
    <property type="entry name" value="Integrase_cat-core"/>
</dbReference>
<dbReference type="GO" id="GO:0003964">
    <property type="term" value="F:RNA-directed DNA polymerase activity"/>
    <property type="evidence" value="ECO:0007669"/>
    <property type="project" value="UniProtKB-KW"/>
</dbReference>
<name>A0A0L6VB07_9BASI</name>
<keyword evidence="3" id="KW-1188">Viral release from host cell</keyword>
<keyword evidence="2" id="KW-0815">Transposition</keyword>
<dbReference type="PANTHER" id="PTHR42648">
    <property type="entry name" value="TRANSPOSASE, PUTATIVE-RELATED"/>
    <property type="match status" value="1"/>
</dbReference>
<keyword evidence="18" id="KW-0233">DNA recombination</keyword>
<comment type="caution">
    <text evidence="23">The sequence shown here is derived from an EMBL/GenBank/DDBJ whole genome shotgun (WGS) entry which is preliminary data.</text>
</comment>
<evidence type="ECO:0000256" key="5">
    <source>
        <dbReference type="ARBA" id="ARBA00022695"/>
    </source>
</evidence>
<keyword evidence="14" id="KW-0229">DNA integration</keyword>
<feature type="region of interest" description="Disordered" evidence="21">
    <location>
        <begin position="707"/>
        <end position="738"/>
    </location>
</feature>
<keyword evidence="24" id="KW-1185">Reference proteome</keyword>
<dbReference type="GO" id="GO:0032196">
    <property type="term" value="P:transposition"/>
    <property type="evidence" value="ECO:0007669"/>
    <property type="project" value="UniProtKB-KW"/>
</dbReference>
<evidence type="ECO:0000313" key="23">
    <source>
        <dbReference type="EMBL" id="KNZ57879.1"/>
    </source>
</evidence>
<dbReference type="InterPro" id="IPR036397">
    <property type="entry name" value="RNaseH_sf"/>
</dbReference>
<dbReference type="PANTHER" id="PTHR42648:SF11">
    <property type="entry name" value="TRANSPOSON TY4-P GAG-POL POLYPROTEIN"/>
    <property type="match status" value="1"/>
</dbReference>
<dbReference type="InterPro" id="IPR039537">
    <property type="entry name" value="Retrotran_Ty1/copia-like"/>
</dbReference>
<protein>
    <recommendedName>
        <fullName evidence="22">Integrase catalytic domain-containing protein</fullName>
    </recommendedName>
</protein>
<evidence type="ECO:0000256" key="21">
    <source>
        <dbReference type="SAM" id="MobiDB-lite"/>
    </source>
</evidence>
<dbReference type="InterPro" id="IPR012337">
    <property type="entry name" value="RNaseH-like_sf"/>
</dbReference>
<organism evidence="23 24">
    <name type="scientific">Puccinia sorghi</name>
    <dbReference type="NCBI Taxonomy" id="27349"/>
    <lineage>
        <taxon>Eukaryota</taxon>
        <taxon>Fungi</taxon>
        <taxon>Dikarya</taxon>
        <taxon>Basidiomycota</taxon>
        <taxon>Pucciniomycotina</taxon>
        <taxon>Pucciniomycetes</taxon>
        <taxon>Pucciniales</taxon>
        <taxon>Pucciniaceae</taxon>
        <taxon>Puccinia</taxon>
    </lineage>
</organism>
<evidence type="ECO:0000256" key="17">
    <source>
        <dbReference type="ARBA" id="ARBA00023113"/>
    </source>
</evidence>
<evidence type="ECO:0000256" key="9">
    <source>
        <dbReference type="ARBA" id="ARBA00022759"/>
    </source>
</evidence>
<dbReference type="Pfam" id="PF00665">
    <property type="entry name" value="rve"/>
    <property type="match status" value="1"/>
</dbReference>
<evidence type="ECO:0000256" key="15">
    <source>
        <dbReference type="ARBA" id="ARBA00022918"/>
    </source>
</evidence>
<keyword evidence="15" id="KW-0695">RNA-directed DNA polymerase</keyword>
<keyword evidence="17" id="KW-0917">Virion maturation</keyword>
<gene>
    <name evidence="23" type="ORF">VP01_204g4</name>
</gene>
<evidence type="ECO:0000256" key="14">
    <source>
        <dbReference type="ARBA" id="ARBA00022908"/>
    </source>
</evidence>
<evidence type="ECO:0000259" key="22">
    <source>
        <dbReference type="PROSITE" id="PS50994"/>
    </source>
</evidence>
<dbReference type="GO" id="GO:0003723">
    <property type="term" value="F:RNA binding"/>
    <property type="evidence" value="ECO:0007669"/>
    <property type="project" value="UniProtKB-KW"/>
</dbReference>
<keyword evidence="12" id="KW-0460">Magnesium</keyword>